<feature type="compositionally biased region" description="Polar residues" evidence="2">
    <location>
        <begin position="405"/>
        <end position="420"/>
    </location>
</feature>
<feature type="region of interest" description="Disordered" evidence="2">
    <location>
        <begin position="509"/>
        <end position="592"/>
    </location>
</feature>
<dbReference type="Gene3D" id="1.10.340.70">
    <property type="match status" value="1"/>
</dbReference>
<accession>E3NGT6</accession>
<dbReference type="SUPFAM" id="SSF53098">
    <property type="entry name" value="Ribonuclease H-like"/>
    <property type="match status" value="1"/>
</dbReference>
<feature type="transmembrane region" description="Helical" evidence="3">
    <location>
        <begin position="1923"/>
        <end position="1942"/>
    </location>
</feature>
<dbReference type="eggNOG" id="ENOG502RUGW">
    <property type="taxonomic scope" value="Eukaryota"/>
</dbReference>
<feature type="region of interest" description="Disordered" evidence="2">
    <location>
        <begin position="405"/>
        <end position="444"/>
    </location>
</feature>
<dbReference type="GO" id="GO:0003676">
    <property type="term" value="F:nucleic acid binding"/>
    <property type="evidence" value="ECO:0007669"/>
    <property type="project" value="InterPro"/>
</dbReference>
<feature type="domain" description="Integrase catalytic" evidence="4">
    <location>
        <begin position="1569"/>
        <end position="1753"/>
    </location>
</feature>
<dbReference type="InterPro" id="IPR005312">
    <property type="entry name" value="DUF1759"/>
</dbReference>
<keyword evidence="3" id="KW-0472">Membrane</keyword>
<keyword evidence="3" id="KW-0812">Transmembrane</keyword>
<dbReference type="Pfam" id="PF07245">
    <property type="entry name" value="Phlebovirus_G2"/>
    <property type="match status" value="1"/>
</dbReference>
<dbReference type="Gene3D" id="2.60.98.50">
    <property type="match status" value="1"/>
</dbReference>
<dbReference type="InterPro" id="IPR001584">
    <property type="entry name" value="Integrase_cat-core"/>
</dbReference>
<dbReference type="InterPro" id="IPR043502">
    <property type="entry name" value="DNA/RNA_pol_sf"/>
</dbReference>
<sequence>MSISSASRVSVSGHIRSEIGLSKQRLLNALDEAEEITAENQLVELEVESLYEEVVEICAVAHKIRQECTRLNRLREKWLSIIQKNSAEQVVYDDYLVRVGDFNLPMKQGEETLVRLRALFTSAVELHKKSTSTPSDYPFFDDLDMSDTSSEAVVASKPIVPTAVPLTWTMPIASTAPAPPPVLPAPVASPPRTHGADFAQPTQPFAPLNSFDYMSYNAQLPPIAPTVFSGDHVQFQSFIELFNSIIDTNPRLTPVTKLHYLLSYLSGEAKQLVQHLPLTADNYNLALHLLHNSYGNVFRTRHHLFRQLQDVPSVAFVKDPAQVLQYWTTVSSIFHQLHNIEPLFDNLSTTEIIARKLPKRYVEKLFSSDYREDLSTSSFLLALHRLVQKDVVTNSIFSENNSAMEKRVTTMSSGSQPHSQQQRKHHSTNGQMSPHHGSTHGLSSKPPGTPCVFCATPDSFHRHAECPNYPTAKDRFQRAHDLRLCFRCIRPGHTGSTCERKRPCNKCRGGHHSSLCRNQQDDQQAQNHRFRDSPRPDGSNPRYSSQHRGEIAPRRSSPYPPSSRGYSPAPSSDGRNSRSHSPSGGKQDRHVAFGKTSVRTHSLVTEVAKTSAIPPASIVLQASTTPDENSLLSPSVDHQAINTTDTSENVAMMAMTIAVEDSKGDHVETTVFFDTGSDRSFITQEFAARLNLPTFDPEHLVIEPFASPLQELDTARCMVTLHTKKQPVSLPLTISPQFVSSVRMIAIKDDELLELFDNADVTLPRMSSTPGILIGLDFMSRLIGNTITKTLANGTTAHFTDCGTMITGKEWKYDCSESQEKFLSSIASDLDDIEDNYTTFCAFATQTNKTGLLSIDAAAELSALRADLQKFWYVEMTGIHSNPRTSDEEWTAKYFDETTTRLDNGRYECCFPFKEGMETLPDNRHVAYFRLRSTISRLEKDPALLLEYSKIFADQLKRGFIEVVPDESVCDGRVLHYLSHHPVIKTTSKTTKVRIVFDASARSRKDAPSLNDVLHTGESLLPKIPGILLRCRKPPILISGDIEKAFLMLSLAQADRDACRFLWTSPGDSKPTCYRFQRVPFGVKTSPYLLNAVLKKHLLACDSPMAHSILRNIYVDNVFYGVDSIESGVDLFRKSKELFASAQMNLTQFFSNCDKLNKTLTDMDHSDSPITADQKILGIQWNIAQDTWSIPMPKQLDSEKPLTKRLILSRIASVYDPLGVLSPVILRGKLFFQTLWNRPHGWDSNSLSPDELQQWKDIEASWTGDVIERPRLLFQTPNSDSDHFELHVFSDACESAYGAVAYLRRISKSGIDTAFLMAKVKIAPHKKSLTIPQLELLGVEKAAALAVFLKTELDMDVDKTFIWSDSLCCIDQIHSNRASNVFARNRLRKIKDMALDVTFSHVPVTPPPTTSPLILDIDPHRFSSFHRLINTILLILTFVTKFPREQLRNRAKMVLIRLAQQLHPPDNATIDNLHLVSDGSLWYYEGRIPSHRQPYLPAHHIGKLFVQAVHEKYHHSSPRYTLSKIRNEVWIPKGLSFVTRCVRQCKQCQRNATKPIRQPSFPPLPSSRTEFAPPFTTIGLDYAGPIQAQSRGQSQPYWFIVMTCLTTRYTYIDLVDSLSASSLLNALRRFSALYGTPATIITDNARQMHMMDDCLKELKEQSKKPYFNSYDWPTFKFIPALSPWQGGVYERIVGIIKRCLARAGTHKSLFQLDDLITLLKETEAIINDRPLTTVDTDTNLLPLRPCDFVHPNKRRTTLLLADENFDVSSLINTHSTFVESWMSLSSITTKLRQRWNEEYLQLLQDRTQREHRQDAKAVQMIPQVNDIVIIEEDGHKSSWPMARITEVGSRSAKMITGKTNRLIERPFKKIYPLEVRPSVSSEIKTTPTTTSSSTQALPMNPQAIPLQAAHEQPIAKRTRSSRILLSSTTLSLVVVFCLLHSVTATETLDGFTPQHKTAGTSIVDIWNTISSLVTDIAIHLGYSVMFLGIIATLYCFSILLHVTDLVRILVHWMVTLLRKLISTVIRKCRIPRPSKPVTRTIVMLHFVLLVYGCNDVNHARSDETVCYNRNAEGNGTHMECVINSVSLINVRSTGSITCLHFGDAQQPVLTLKIESDAISTSCQKNTLFFSRDFKLDYEYIQRCDMKGSCSEKQCTTLEPDQDLPELSNLAKSKPGFTGCLPGCGCVNCGCLFCDPSCLFYRTYATPTSNTIYEVFHCPSWTPKLRVKITINNSSSTTTNLSPGVRYMIPGTNISLTAIGLVSPPISAHSANYIHARSPDGQLLWTALTFNPAASPGTPTKGFVGELMCPTNSDAEDFNCQFDNALCRCVGFSTSVQCICRHQKMKDFQLKNKLPFTSSNHQIKFNDETEQVEIDSTYDGVMGIQVDAINASVSRFTEISRCVTTQVEAFNGCLSCHTGVKLHLKCHSSVKTSTLVTCSDFHANIACGPDSPTTDLQFHVKAVGLQSSSPSTIAINCSSDCGHRVEFVVRGTAAPNPAFLLQNGSFSFSSIYERIIQEDIFPSLSSLPSFIGSFITDHIFGSLVPFLLLIAFVVIVIFIVKIVVFPYCRLFSSLPKSSRRFRKSKRN</sequence>
<dbReference type="InterPro" id="IPR036397">
    <property type="entry name" value="RNaseH_sf"/>
</dbReference>
<dbReference type="PANTHER" id="PTHR47331">
    <property type="entry name" value="PHD-TYPE DOMAIN-CONTAINING PROTEIN"/>
    <property type="match status" value="1"/>
</dbReference>
<dbReference type="InterPro" id="IPR040676">
    <property type="entry name" value="DUF5641"/>
</dbReference>
<dbReference type="CDD" id="cd01644">
    <property type="entry name" value="RT_pepA17"/>
    <property type="match status" value="1"/>
</dbReference>
<dbReference type="Gene3D" id="3.30.70.270">
    <property type="match status" value="1"/>
</dbReference>
<keyword evidence="3" id="KW-1133">Transmembrane helix</keyword>
<dbReference type="Pfam" id="PF05380">
    <property type="entry name" value="Peptidase_A17"/>
    <property type="match status" value="1"/>
</dbReference>
<feature type="transmembrane region" description="Helical" evidence="3">
    <location>
        <begin position="1976"/>
        <end position="2000"/>
    </location>
</feature>
<evidence type="ECO:0000256" key="3">
    <source>
        <dbReference type="SAM" id="Phobius"/>
    </source>
</evidence>
<organism evidence="6">
    <name type="scientific">Caenorhabditis remanei</name>
    <name type="common">Caenorhabditis vulgaris</name>
    <dbReference type="NCBI Taxonomy" id="31234"/>
    <lineage>
        <taxon>Eukaryota</taxon>
        <taxon>Metazoa</taxon>
        <taxon>Ecdysozoa</taxon>
        <taxon>Nematoda</taxon>
        <taxon>Chromadorea</taxon>
        <taxon>Rhabditida</taxon>
        <taxon>Rhabditina</taxon>
        <taxon>Rhabditomorpha</taxon>
        <taxon>Rhabditoidea</taxon>
        <taxon>Rhabditidae</taxon>
        <taxon>Peloderinae</taxon>
        <taxon>Caenorhabditis</taxon>
    </lineage>
</organism>
<gene>
    <name evidence="5" type="ORF">CRE_05242</name>
</gene>
<keyword evidence="1" id="KW-0175">Coiled coil</keyword>
<evidence type="ECO:0000313" key="5">
    <source>
        <dbReference type="EMBL" id="EFO97449.1"/>
    </source>
</evidence>
<feature type="coiled-coil region" evidence="1">
    <location>
        <begin position="26"/>
        <end position="53"/>
    </location>
</feature>
<dbReference type="Gene3D" id="3.10.10.10">
    <property type="entry name" value="HIV Type 1 Reverse Transcriptase, subunit A, domain 1"/>
    <property type="match status" value="1"/>
</dbReference>
<dbReference type="InterPro" id="IPR041588">
    <property type="entry name" value="Integrase_H2C2"/>
</dbReference>
<dbReference type="SUPFAM" id="SSF56672">
    <property type="entry name" value="DNA/RNA polymerases"/>
    <property type="match status" value="1"/>
</dbReference>
<dbReference type="OrthoDB" id="8019190at2759"/>
<dbReference type="EMBL" id="DS268659">
    <property type="protein sequence ID" value="EFO97449.1"/>
    <property type="molecule type" value="Genomic_DNA"/>
</dbReference>
<dbReference type="Pfam" id="PF18701">
    <property type="entry name" value="DUF5641"/>
    <property type="match status" value="1"/>
</dbReference>
<protein>
    <recommendedName>
        <fullName evidence="4">Integrase catalytic domain-containing protein</fullName>
    </recommendedName>
</protein>
<dbReference type="PROSITE" id="PS50994">
    <property type="entry name" value="INTEGRASE"/>
    <property type="match status" value="1"/>
</dbReference>
<feature type="compositionally biased region" description="Low complexity" evidence="2">
    <location>
        <begin position="554"/>
        <end position="572"/>
    </location>
</feature>
<dbReference type="Pfam" id="PF17921">
    <property type="entry name" value="Integrase_H2C2"/>
    <property type="match status" value="1"/>
</dbReference>
<dbReference type="InterPro" id="IPR012337">
    <property type="entry name" value="RNaseH-like_sf"/>
</dbReference>
<dbReference type="InterPro" id="IPR021109">
    <property type="entry name" value="Peptidase_aspartic_dom_sf"/>
</dbReference>
<dbReference type="Gene3D" id="2.60.40.3770">
    <property type="match status" value="1"/>
</dbReference>
<feature type="compositionally biased region" description="Polar residues" evidence="2">
    <location>
        <begin position="515"/>
        <end position="527"/>
    </location>
</feature>
<dbReference type="Gene3D" id="3.30.420.10">
    <property type="entry name" value="Ribonuclease H-like superfamily/Ribonuclease H"/>
    <property type="match status" value="1"/>
</dbReference>
<evidence type="ECO:0000256" key="2">
    <source>
        <dbReference type="SAM" id="MobiDB-lite"/>
    </source>
</evidence>
<evidence type="ECO:0000259" key="4">
    <source>
        <dbReference type="PROSITE" id="PS50994"/>
    </source>
</evidence>
<dbReference type="GO" id="GO:0042575">
    <property type="term" value="C:DNA polymerase complex"/>
    <property type="evidence" value="ECO:0007669"/>
    <property type="project" value="UniProtKB-ARBA"/>
</dbReference>
<dbReference type="PANTHER" id="PTHR47331:SF5">
    <property type="entry name" value="RIBONUCLEASE H"/>
    <property type="match status" value="1"/>
</dbReference>
<dbReference type="STRING" id="31234.E3NGT6"/>
<dbReference type="GO" id="GO:0015074">
    <property type="term" value="P:DNA integration"/>
    <property type="evidence" value="ECO:0007669"/>
    <property type="project" value="InterPro"/>
</dbReference>
<name>E3NGT6_CAERE</name>
<dbReference type="Gene3D" id="2.40.70.10">
    <property type="entry name" value="Acid Proteases"/>
    <property type="match status" value="1"/>
</dbReference>
<proteinExistence type="predicted"/>
<dbReference type="Proteomes" id="UP000008281">
    <property type="component" value="Unassembled WGS sequence"/>
</dbReference>
<evidence type="ECO:0000313" key="6">
    <source>
        <dbReference type="Proteomes" id="UP000008281"/>
    </source>
</evidence>
<dbReference type="OMA" id="MTIAVED"/>
<dbReference type="HOGENOM" id="CLU_000526_7_0_1"/>
<reference evidence="5" key="1">
    <citation type="submission" date="2007-07" db="EMBL/GenBank/DDBJ databases">
        <title>PCAP assembly of the Caenorhabditis remanei genome.</title>
        <authorList>
            <consortium name="The Caenorhabditis remanei Sequencing Consortium"/>
            <person name="Wilson R.K."/>
        </authorList>
    </citation>
    <scope>NUCLEOTIDE SEQUENCE [LARGE SCALE GENOMIC DNA]</scope>
    <source>
        <strain evidence="5">PB4641</strain>
    </source>
</reference>
<dbReference type="InterPro" id="IPR008737">
    <property type="entry name" value="DUF1758"/>
</dbReference>
<evidence type="ECO:0000256" key="1">
    <source>
        <dbReference type="SAM" id="Coils"/>
    </source>
</evidence>
<dbReference type="Pfam" id="PF05585">
    <property type="entry name" value="DUF1758"/>
    <property type="match status" value="1"/>
</dbReference>
<dbReference type="InterPro" id="IPR043128">
    <property type="entry name" value="Rev_trsase/Diguanyl_cyclase"/>
</dbReference>
<feature type="transmembrane region" description="Helical" evidence="3">
    <location>
        <begin position="2542"/>
        <end position="2569"/>
    </location>
</feature>
<keyword evidence="6" id="KW-1185">Reference proteome</keyword>
<dbReference type="InterPro" id="IPR009878">
    <property type="entry name" value="Phlebovirus_G2_fusion"/>
</dbReference>
<dbReference type="Pfam" id="PF03564">
    <property type="entry name" value="DUF1759"/>
    <property type="match status" value="1"/>
</dbReference>
<dbReference type="InParanoid" id="E3NGT6"/>
<dbReference type="InterPro" id="IPR008042">
    <property type="entry name" value="Retrotrans_Pao"/>
</dbReference>